<dbReference type="RefSeq" id="XP_044725788.1">
    <property type="nucleotide sequence ID" value="XM_044859388.1"/>
</dbReference>
<evidence type="ECO:0000313" key="2">
    <source>
        <dbReference type="EMBL" id="KAH0968275.1"/>
    </source>
</evidence>
<reference evidence="2" key="1">
    <citation type="submission" date="2021-09" db="EMBL/GenBank/DDBJ databases">
        <title>A high-quality genome of the endoparasitic fungus Hirsutella rhossiliensis with a comparison of Hirsutella genomes reveals transposable elements contributing to genome size variation.</title>
        <authorList>
            <person name="Lin R."/>
            <person name="Jiao Y."/>
            <person name="Sun X."/>
            <person name="Ling J."/>
            <person name="Xie B."/>
            <person name="Cheng X."/>
        </authorList>
    </citation>
    <scope>NUCLEOTIDE SEQUENCE</scope>
    <source>
        <strain evidence="2">HR02</strain>
    </source>
</reference>
<dbReference type="GO" id="GO:0046464">
    <property type="term" value="P:acylglycerol catabolic process"/>
    <property type="evidence" value="ECO:0007669"/>
    <property type="project" value="TreeGrafter"/>
</dbReference>
<proteinExistence type="predicted"/>
<keyword evidence="2" id="KW-0378">Hydrolase</keyword>
<dbReference type="PANTHER" id="PTHR43798:SF33">
    <property type="entry name" value="HYDROLASE, PUTATIVE (AFU_ORTHOLOGUE AFUA_2G14860)-RELATED"/>
    <property type="match status" value="1"/>
</dbReference>
<protein>
    <submittedName>
        <fullName evidence="2">Alpha/beta hydrolase fold domain-containing protein</fullName>
    </submittedName>
</protein>
<comment type="caution">
    <text evidence="2">The sequence shown here is derived from an EMBL/GenBank/DDBJ whole genome shotgun (WGS) entry which is preliminary data.</text>
</comment>
<dbReference type="Proteomes" id="UP000824596">
    <property type="component" value="Unassembled WGS sequence"/>
</dbReference>
<name>A0A9P8N7J2_9HYPO</name>
<evidence type="ECO:0000313" key="3">
    <source>
        <dbReference type="Proteomes" id="UP000824596"/>
    </source>
</evidence>
<dbReference type="PROSITE" id="PS51257">
    <property type="entry name" value="PROKAR_LIPOPROTEIN"/>
    <property type="match status" value="1"/>
</dbReference>
<dbReference type="AlphaFoldDB" id="A0A9P8N7J2"/>
<keyword evidence="3" id="KW-1185">Reference proteome</keyword>
<sequence>MTRFSWHLRPGPAVNWALVAAGAACLTLYLHIRPALSQDNELKPTRTIACKARETARRSPAVAESWPYPPNAFPGARHVETEYGTIKVFEWGPEDGEKVLLMHGIGTPCVALGDMAKEFVRRGCRVILFDFFGRGYSDAPVDVLYDDRLYTTQILLVIASSALPWTGSSAFHLLGYSLGGALAASFAAHHPHLVRSLTLVCPGGLVRPSHVSFKSWLLYSHGILPTFLVDALARRRLQPRRGVSADVPEGENAGVDFDDVPVSRERKDVKVGDVVGWQLQGNTGFVGAYMSTMRHAPIYGQHDKVWKLLGQQLARRRPQTLARGSTVPAGLTGGKICLILAERDPIIVKEEWIEDSKAVLGEDGVDIHVVNGGHEIAISRGKEVADIAVRSWR</sequence>
<dbReference type="InterPro" id="IPR029058">
    <property type="entry name" value="AB_hydrolase_fold"/>
</dbReference>
<feature type="domain" description="AB hydrolase-1" evidence="1">
    <location>
        <begin position="99"/>
        <end position="213"/>
    </location>
</feature>
<evidence type="ECO:0000259" key="1">
    <source>
        <dbReference type="Pfam" id="PF00561"/>
    </source>
</evidence>
<dbReference type="PANTHER" id="PTHR43798">
    <property type="entry name" value="MONOACYLGLYCEROL LIPASE"/>
    <property type="match status" value="1"/>
</dbReference>
<dbReference type="PRINTS" id="PR00111">
    <property type="entry name" value="ABHYDROLASE"/>
</dbReference>
<dbReference type="GeneID" id="68350046"/>
<dbReference type="OrthoDB" id="408373at2759"/>
<dbReference type="EMBL" id="JAIZPD010000001">
    <property type="protein sequence ID" value="KAH0968275.1"/>
    <property type="molecule type" value="Genomic_DNA"/>
</dbReference>
<dbReference type="GO" id="GO:0047372">
    <property type="term" value="F:monoacylglycerol lipase activity"/>
    <property type="evidence" value="ECO:0007669"/>
    <property type="project" value="TreeGrafter"/>
</dbReference>
<dbReference type="Pfam" id="PF00561">
    <property type="entry name" value="Abhydrolase_1"/>
    <property type="match status" value="1"/>
</dbReference>
<dbReference type="InterPro" id="IPR050266">
    <property type="entry name" value="AB_hydrolase_sf"/>
</dbReference>
<organism evidence="2 3">
    <name type="scientific">Hirsutella rhossiliensis</name>
    <dbReference type="NCBI Taxonomy" id="111463"/>
    <lineage>
        <taxon>Eukaryota</taxon>
        <taxon>Fungi</taxon>
        <taxon>Dikarya</taxon>
        <taxon>Ascomycota</taxon>
        <taxon>Pezizomycotina</taxon>
        <taxon>Sordariomycetes</taxon>
        <taxon>Hypocreomycetidae</taxon>
        <taxon>Hypocreales</taxon>
        <taxon>Ophiocordycipitaceae</taxon>
        <taxon>Hirsutella</taxon>
    </lineage>
</organism>
<dbReference type="InterPro" id="IPR000073">
    <property type="entry name" value="AB_hydrolase_1"/>
</dbReference>
<dbReference type="GO" id="GO:0016020">
    <property type="term" value="C:membrane"/>
    <property type="evidence" value="ECO:0007669"/>
    <property type="project" value="TreeGrafter"/>
</dbReference>
<gene>
    <name evidence="2" type="ORF">HRG_00917</name>
</gene>
<dbReference type="SUPFAM" id="SSF53474">
    <property type="entry name" value="alpha/beta-Hydrolases"/>
    <property type="match status" value="1"/>
</dbReference>
<accession>A0A9P8N7J2</accession>
<dbReference type="Gene3D" id="3.40.50.1820">
    <property type="entry name" value="alpha/beta hydrolase"/>
    <property type="match status" value="1"/>
</dbReference>